<comment type="caution">
    <text evidence="2">The sequence shown here is derived from an EMBL/GenBank/DDBJ whole genome shotgun (WGS) entry which is preliminary data.</text>
</comment>
<accession>A0A9P4PIC6</accession>
<feature type="transmembrane region" description="Helical" evidence="1">
    <location>
        <begin position="104"/>
        <end position="122"/>
    </location>
</feature>
<keyword evidence="3" id="KW-1185">Reference proteome</keyword>
<protein>
    <submittedName>
        <fullName evidence="2">Uncharacterized protein</fullName>
    </submittedName>
</protein>
<evidence type="ECO:0000313" key="2">
    <source>
        <dbReference type="EMBL" id="KAF2444492.1"/>
    </source>
</evidence>
<sequence length="237" mass="26351">MSSPSAGAPPTATEPAPQPPAPAWRAFVHLYLPVLTSTFLILFVANPFSHRALLLASALPTYFLASLVYRPRPRPVERFTHRSDIHRAAVLFTYGRLLGTPFNLLNYILDMFASYSVGAVFDQPEGAPPRRSEFFVQALLTIASTVLFRFVPPSWGLAWTVMGGIDRSMYRAAYLALVDDVVRVLGYPQVESKRGKATVVGVQAMFIAMSVMWVHFFLVLGMREQVEKEFVSPVVSL</sequence>
<keyword evidence="1" id="KW-1133">Transmembrane helix</keyword>
<dbReference type="OrthoDB" id="3756114at2759"/>
<feature type="transmembrane region" description="Helical" evidence="1">
    <location>
        <begin position="200"/>
        <end position="220"/>
    </location>
</feature>
<evidence type="ECO:0000313" key="3">
    <source>
        <dbReference type="Proteomes" id="UP000799764"/>
    </source>
</evidence>
<gene>
    <name evidence="2" type="ORF">P171DRAFT_33551</name>
</gene>
<feature type="transmembrane region" description="Helical" evidence="1">
    <location>
        <begin position="26"/>
        <end position="45"/>
    </location>
</feature>
<reference evidence="2" key="1">
    <citation type="journal article" date="2020" name="Stud. Mycol.">
        <title>101 Dothideomycetes genomes: a test case for predicting lifestyles and emergence of pathogens.</title>
        <authorList>
            <person name="Haridas S."/>
            <person name="Albert R."/>
            <person name="Binder M."/>
            <person name="Bloem J."/>
            <person name="Labutti K."/>
            <person name="Salamov A."/>
            <person name="Andreopoulos B."/>
            <person name="Baker S."/>
            <person name="Barry K."/>
            <person name="Bills G."/>
            <person name="Bluhm B."/>
            <person name="Cannon C."/>
            <person name="Castanera R."/>
            <person name="Culley D."/>
            <person name="Daum C."/>
            <person name="Ezra D."/>
            <person name="Gonzalez J."/>
            <person name="Henrissat B."/>
            <person name="Kuo A."/>
            <person name="Liang C."/>
            <person name="Lipzen A."/>
            <person name="Lutzoni F."/>
            <person name="Magnuson J."/>
            <person name="Mondo S."/>
            <person name="Nolan M."/>
            <person name="Ohm R."/>
            <person name="Pangilinan J."/>
            <person name="Park H.-J."/>
            <person name="Ramirez L."/>
            <person name="Alfaro M."/>
            <person name="Sun H."/>
            <person name="Tritt A."/>
            <person name="Yoshinaga Y."/>
            <person name="Zwiers L.-H."/>
            <person name="Turgeon B."/>
            <person name="Goodwin S."/>
            <person name="Spatafora J."/>
            <person name="Crous P."/>
            <person name="Grigoriev I."/>
        </authorList>
    </citation>
    <scope>NUCLEOTIDE SEQUENCE</scope>
    <source>
        <strain evidence="2">CBS 690.94</strain>
    </source>
</reference>
<keyword evidence="1" id="KW-0472">Membrane</keyword>
<dbReference type="Proteomes" id="UP000799764">
    <property type="component" value="Unassembled WGS sequence"/>
</dbReference>
<proteinExistence type="predicted"/>
<organism evidence="2 3">
    <name type="scientific">Karstenula rhodostoma CBS 690.94</name>
    <dbReference type="NCBI Taxonomy" id="1392251"/>
    <lineage>
        <taxon>Eukaryota</taxon>
        <taxon>Fungi</taxon>
        <taxon>Dikarya</taxon>
        <taxon>Ascomycota</taxon>
        <taxon>Pezizomycotina</taxon>
        <taxon>Dothideomycetes</taxon>
        <taxon>Pleosporomycetidae</taxon>
        <taxon>Pleosporales</taxon>
        <taxon>Massarineae</taxon>
        <taxon>Didymosphaeriaceae</taxon>
        <taxon>Karstenula</taxon>
    </lineage>
</organism>
<name>A0A9P4PIC6_9PLEO</name>
<keyword evidence="1" id="KW-0812">Transmembrane</keyword>
<feature type="transmembrane region" description="Helical" evidence="1">
    <location>
        <begin position="134"/>
        <end position="152"/>
    </location>
</feature>
<evidence type="ECO:0000256" key="1">
    <source>
        <dbReference type="SAM" id="Phobius"/>
    </source>
</evidence>
<dbReference type="EMBL" id="MU001501">
    <property type="protein sequence ID" value="KAF2444492.1"/>
    <property type="molecule type" value="Genomic_DNA"/>
</dbReference>
<feature type="transmembrane region" description="Helical" evidence="1">
    <location>
        <begin position="52"/>
        <end position="69"/>
    </location>
</feature>
<dbReference type="AlphaFoldDB" id="A0A9P4PIC6"/>